<evidence type="ECO:0000313" key="3">
    <source>
        <dbReference type="Proteomes" id="UP000266861"/>
    </source>
</evidence>
<comment type="caution">
    <text evidence="2">The sequence shown here is derived from an EMBL/GenBank/DDBJ whole genome shotgun (WGS) entry which is preliminary data.</text>
</comment>
<dbReference type="InterPro" id="IPR051316">
    <property type="entry name" value="Zinc-reg_GTPase_activator"/>
</dbReference>
<dbReference type="InterPro" id="IPR027417">
    <property type="entry name" value="P-loop_NTPase"/>
</dbReference>
<evidence type="ECO:0000259" key="1">
    <source>
        <dbReference type="Pfam" id="PF02492"/>
    </source>
</evidence>
<dbReference type="PANTHER" id="PTHR13748">
    <property type="entry name" value="COBW-RELATED"/>
    <property type="match status" value="1"/>
</dbReference>
<dbReference type="InterPro" id="IPR003495">
    <property type="entry name" value="CobW/HypB/UreG_nucleotide-bd"/>
</dbReference>
<dbReference type="Gene3D" id="3.40.50.300">
    <property type="entry name" value="P-loop containing nucleotide triphosphate hydrolases"/>
    <property type="match status" value="1"/>
</dbReference>
<evidence type="ECO:0000313" key="2">
    <source>
        <dbReference type="EMBL" id="RHZ69754.1"/>
    </source>
</evidence>
<dbReference type="AlphaFoldDB" id="A0A397I8Q5"/>
<dbReference type="STRING" id="1348612.A0A397I8Q5"/>
<dbReference type="EMBL" id="PQFF01000256">
    <property type="protein sequence ID" value="RHZ69754.1"/>
    <property type="molecule type" value="Genomic_DNA"/>
</dbReference>
<dbReference type="PANTHER" id="PTHR13748:SF62">
    <property type="entry name" value="COBW DOMAIN-CONTAINING PROTEIN"/>
    <property type="match status" value="1"/>
</dbReference>
<protein>
    <recommendedName>
        <fullName evidence="1">CobW/HypB/UreG nucleotide-binding domain-containing protein</fullName>
    </recommendedName>
</protein>
<reference evidence="2 3" key="1">
    <citation type="submission" date="2018-08" db="EMBL/GenBank/DDBJ databases">
        <title>Genome and evolution of the arbuscular mycorrhizal fungus Diversispora epigaea (formerly Glomus versiforme) and its bacterial endosymbionts.</title>
        <authorList>
            <person name="Sun X."/>
            <person name="Fei Z."/>
            <person name="Harrison M."/>
        </authorList>
    </citation>
    <scope>NUCLEOTIDE SEQUENCE [LARGE SCALE GENOMIC DNA]</scope>
    <source>
        <strain evidence="2 3">IT104</strain>
    </source>
</reference>
<dbReference type="GO" id="GO:0005737">
    <property type="term" value="C:cytoplasm"/>
    <property type="evidence" value="ECO:0007669"/>
    <property type="project" value="TreeGrafter"/>
</dbReference>
<gene>
    <name evidence="2" type="ORF">Glove_279g38</name>
</gene>
<dbReference type="Proteomes" id="UP000266861">
    <property type="component" value="Unassembled WGS sequence"/>
</dbReference>
<name>A0A397I8Q5_9GLOM</name>
<feature type="domain" description="CobW/HypB/UreG nucleotide-binding" evidence="1">
    <location>
        <begin position="6"/>
        <end position="178"/>
    </location>
</feature>
<dbReference type="OrthoDB" id="272672at2759"/>
<sequence>MPSSIPVTVFTGFLGAGKTTIILSLLSRIPQGYKICLLKNEFGDIKVDSELAQESNLAVQEMLNGCLCCVLVGQMKLALLELKEKYNPDRVIIETSGSAFPAPIAWQIREMKNEGFILDSIITVVDCVNFRGYEDTSYTAKMQAQYTDVILLNKHELVKERELDLVIDHINDLNTDTPKIKCEGKRGVSLDLIFELIDPNHHQSEIDLIQITKVIDTQQSNENNSFTKQKFEKFLESLPKDEIYRLKGLIRLIDDNNNNDDDDNNNNVEQLYIVNHAFGRYTLTPIQRTHNLPSKDVNIKITIMGVNLNIYLNNIKIGLEINDEHVNVHYAHIH</sequence>
<proteinExistence type="predicted"/>
<organism evidence="2 3">
    <name type="scientific">Diversispora epigaea</name>
    <dbReference type="NCBI Taxonomy" id="1348612"/>
    <lineage>
        <taxon>Eukaryota</taxon>
        <taxon>Fungi</taxon>
        <taxon>Fungi incertae sedis</taxon>
        <taxon>Mucoromycota</taxon>
        <taxon>Glomeromycotina</taxon>
        <taxon>Glomeromycetes</taxon>
        <taxon>Diversisporales</taxon>
        <taxon>Diversisporaceae</taxon>
        <taxon>Diversispora</taxon>
    </lineage>
</organism>
<dbReference type="CDD" id="cd03112">
    <property type="entry name" value="CobW-like"/>
    <property type="match status" value="1"/>
</dbReference>
<dbReference type="SUPFAM" id="SSF52540">
    <property type="entry name" value="P-loop containing nucleoside triphosphate hydrolases"/>
    <property type="match status" value="1"/>
</dbReference>
<accession>A0A397I8Q5</accession>
<keyword evidence="3" id="KW-1185">Reference proteome</keyword>
<dbReference type="Pfam" id="PF02492">
    <property type="entry name" value="cobW"/>
    <property type="match status" value="1"/>
</dbReference>